<sequence>MLQIDNLTFSYKSIEKSLFKDFSMTLLPGHIYGLLGPNGAGKSTLLYLMAGLLTPYKGQVLFDDTDVRKRLPHTMRDIFIVPDEYKLPRVSLTEYIRTNGVFYPHFSKEDMLHYLDVFGMNEDVNLGELSLGQGKKVFMSFAMAAHTKVLLMDEPTNGLDIPGKEQFRRFLTDGRTDDSIFVISTHQVKDIEQVLDHIVMFNHSKILADMDIKEISKGGETDLEKFFNEQMNEEEMRNAER</sequence>
<dbReference type="AlphaFoldDB" id="L1NHC5"/>
<dbReference type="InterPro" id="IPR003593">
    <property type="entry name" value="AAA+_ATPase"/>
</dbReference>
<keyword evidence="3 5" id="KW-0067">ATP-binding</keyword>
<dbReference type="GO" id="GO:0016887">
    <property type="term" value="F:ATP hydrolysis activity"/>
    <property type="evidence" value="ECO:0007669"/>
    <property type="project" value="InterPro"/>
</dbReference>
<dbReference type="HOGENOM" id="CLU_000604_1_2_10"/>
<dbReference type="InterPro" id="IPR027417">
    <property type="entry name" value="P-loop_NTPase"/>
</dbReference>
<dbReference type="Proteomes" id="UP000010433">
    <property type="component" value="Unassembled WGS sequence"/>
</dbReference>
<keyword evidence="6" id="KW-1185">Reference proteome</keyword>
<dbReference type="CDD" id="cd03230">
    <property type="entry name" value="ABC_DR_subfamily_A"/>
    <property type="match status" value="1"/>
</dbReference>
<dbReference type="OrthoDB" id="9808363at2"/>
<feature type="domain" description="ABC transporter" evidence="4">
    <location>
        <begin position="2"/>
        <end position="228"/>
    </location>
</feature>
<dbReference type="GO" id="GO:0005524">
    <property type="term" value="F:ATP binding"/>
    <property type="evidence" value="ECO:0007669"/>
    <property type="project" value="UniProtKB-KW"/>
</dbReference>
<accession>L1NHC5</accession>
<dbReference type="PROSITE" id="PS50893">
    <property type="entry name" value="ABC_TRANSPORTER_2"/>
    <property type="match status" value="1"/>
</dbReference>
<organism evidence="5 6">
    <name type="scientific">Hoylesella saccharolytica F0055</name>
    <dbReference type="NCBI Taxonomy" id="1127699"/>
    <lineage>
        <taxon>Bacteria</taxon>
        <taxon>Pseudomonadati</taxon>
        <taxon>Bacteroidota</taxon>
        <taxon>Bacteroidia</taxon>
        <taxon>Bacteroidales</taxon>
        <taxon>Prevotellaceae</taxon>
        <taxon>Hoylesella</taxon>
    </lineage>
</organism>
<dbReference type="EMBL" id="AMEP01000047">
    <property type="protein sequence ID" value="EKY02675.1"/>
    <property type="molecule type" value="Genomic_DNA"/>
</dbReference>
<dbReference type="Gene3D" id="3.40.50.300">
    <property type="entry name" value="P-loop containing nucleotide triphosphate hydrolases"/>
    <property type="match status" value="1"/>
</dbReference>
<dbReference type="InterPro" id="IPR051782">
    <property type="entry name" value="ABC_Transporter_VariousFunc"/>
</dbReference>
<protein>
    <submittedName>
        <fullName evidence="5">ABC transporter, ATP-binding protein</fullName>
    </submittedName>
</protein>
<name>L1NHC5_9BACT</name>
<reference evidence="5 6" key="1">
    <citation type="submission" date="2012-05" db="EMBL/GenBank/DDBJ databases">
        <authorList>
            <person name="Weinstock G."/>
            <person name="Sodergren E."/>
            <person name="Lobos E.A."/>
            <person name="Fulton L."/>
            <person name="Fulton R."/>
            <person name="Courtney L."/>
            <person name="Fronick C."/>
            <person name="O'Laughlin M."/>
            <person name="Godfrey J."/>
            <person name="Wilson R.M."/>
            <person name="Miner T."/>
            <person name="Farmer C."/>
            <person name="Delehaunty K."/>
            <person name="Cordes M."/>
            <person name="Minx P."/>
            <person name="Tomlinson C."/>
            <person name="Chen J."/>
            <person name="Wollam A."/>
            <person name="Pepin K.H."/>
            <person name="Bhonagiri V."/>
            <person name="Zhang X."/>
            <person name="Suruliraj S."/>
            <person name="Warren W."/>
            <person name="Mitreva M."/>
            <person name="Mardis E.R."/>
            <person name="Wilson R.K."/>
        </authorList>
    </citation>
    <scope>NUCLEOTIDE SEQUENCE [LARGE SCALE GENOMIC DNA]</scope>
    <source>
        <strain evidence="5 6">F0055</strain>
    </source>
</reference>
<dbReference type="SMART" id="SM00382">
    <property type="entry name" value="AAA"/>
    <property type="match status" value="1"/>
</dbReference>
<keyword evidence="2" id="KW-0547">Nucleotide-binding</keyword>
<proteinExistence type="predicted"/>
<comment type="caution">
    <text evidence="5">The sequence shown here is derived from an EMBL/GenBank/DDBJ whole genome shotgun (WGS) entry which is preliminary data.</text>
</comment>
<dbReference type="PANTHER" id="PTHR42939">
    <property type="entry name" value="ABC TRANSPORTER ATP-BINDING PROTEIN ALBC-RELATED"/>
    <property type="match status" value="1"/>
</dbReference>
<dbReference type="PANTHER" id="PTHR42939:SF1">
    <property type="entry name" value="ABC TRANSPORTER ATP-BINDING PROTEIN ALBC-RELATED"/>
    <property type="match status" value="1"/>
</dbReference>
<gene>
    <name evidence="5" type="ORF">HMPREF9151_00721</name>
</gene>
<dbReference type="PATRIC" id="fig|1127699.3.peg.667"/>
<evidence type="ECO:0000256" key="1">
    <source>
        <dbReference type="ARBA" id="ARBA00022448"/>
    </source>
</evidence>
<keyword evidence="1" id="KW-0813">Transport</keyword>
<dbReference type="SUPFAM" id="SSF52540">
    <property type="entry name" value="P-loop containing nucleoside triphosphate hydrolases"/>
    <property type="match status" value="1"/>
</dbReference>
<dbReference type="STRING" id="1127699.HMPREF9151_00721"/>
<evidence type="ECO:0000256" key="3">
    <source>
        <dbReference type="ARBA" id="ARBA00022840"/>
    </source>
</evidence>
<dbReference type="RefSeq" id="WP_009161887.1">
    <property type="nucleotide sequence ID" value="NZ_KB290974.1"/>
</dbReference>
<evidence type="ECO:0000259" key="4">
    <source>
        <dbReference type="PROSITE" id="PS50893"/>
    </source>
</evidence>
<dbReference type="InterPro" id="IPR003439">
    <property type="entry name" value="ABC_transporter-like_ATP-bd"/>
</dbReference>
<evidence type="ECO:0000313" key="6">
    <source>
        <dbReference type="Proteomes" id="UP000010433"/>
    </source>
</evidence>
<evidence type="ECO:0000256" key="2">
    <source>
        <dbReference type="ARBA" id="ARBA00022741"/>
    </source>
</evidence>
<evidence type="ECO:0000313" key="5">
    <source>
        <dbReference type="EMBL" id="EKY02675.1"/>
    </source>
</evidence>
<dbReference type="Pfam" id="PF00005">
    <property type="entry name" value="ABC_tran"/>
    <property type="match status" value="1"/>
</dbReference>